<evidence type="ECO:0000313" key="2">
    <source>
        <dbReference type="Proteomes" id="UP000320672"/>
    </source>
</evidence>
<dbReference type="EMBL" id="CP036262">
    <property type="protein sequence ID" value="QDS92889.1"/>
    <property type="molecule type" value="Genomic_DNA"/>
</dbReference>
<name>A0A517MDC5_9BACT</name>
<reference evidence="1 2" key="1">
    <citation type="submission" date="2019-02" db="EMBL/GenBank/DDBJ databases">
        <title>Deep-cultivation of Planctomycetes and their phenomic and genomic characterization uncovers novel biology.</title>
        <authorList>
            <person name="Wiegand S."/>
            <person name="Jogler M."/>
            <person name="Boedeker C."/>
            <person name="Pinto D."/>
            <person name="Vollmers J."/>
            <person name="Rivas-Marin E."/>
            <person name="Kohn T."/>
            <person name="Peeters S.H."/>
            <person name="Heuer A."/>
            <person name="Rast P."/>
            <person name="Oberbeckmann S."/>
            <person name="Bunk B."/>
            <person name="Jeske O."/>
            <person name="Meyerdierks A."/>
            <person name="Storesund J.E."/>
            <person name="Kallscheuer N."/>
            <person name="Luecker S."/>
            <person name="Lage O.M."/>
            <person name="Pohl T."/>
            <person name="Merkel B.J."/>
            <person name="Hornburger P."/>
            <person name="Mueller R.-W."/>
            <person name="Bruemmer F."/>
            <person name="Labrenz M."/>
            <person name="Spormann A.M."/>
            <person name="Op den Camp H."/>
            <person name="Overmann J."/>
            <person name="Amann R."/>
            <person name="Jetten M.S.M."/>
            <person name="Mascher T."/>
            <person name="Medema M.H."/>
            <person name="Devos D.P."/>
            <person name="Kaster A.-K."/>
            <person name="Ovreas L."/>
            <person name="Rohde M."/>
            <person name="Galperin M.Y."/>
            <person name="Jogler C."/>
        </authorList>
    </citation>
    <scope>NUCLEOTIDE SEQUENCE [LARGE SCALE GENOMIC DNA]</scope>
    <source>
        <strain evidence="1 2">FF011L</strain>
    </source>
</reference>
<gene>
    <name evidence="1" type="ORF">FF011L_16430</name>
</gene>
<accession>A0A517MDC5</accession>
<dbReference type="KEGG" id="rml:FF011L_16430"/>
<evidence type="ECO:0000313" key="1">
    <source>
        <dbReference type="EMBL" id="QDS92889.1"/>
    </source>
</evidence>
<protein>
    <submittedName>
        <fullName evidence="1">Uncharacterized protein</fullName>
    </submittedName>
</protein>
<keyword evidence="2" id="KW-1185">Reference proteome</keyword>
<sequence length="87" mass="9642">MESHSTTQVLKLRLLELVILLLPGLSPKGATNVDRLNAMEQRPLVGLSDRNKRFKISSGPPHRIASGSACRFQRQAEPEARAIQNLI</sequence>
<organism evidence="1 2">
    <name type="scientific">Roseimaritima multifibrata</name>
    <dbReference type="NCBI Taxonomy" id="1930274"/>
    <lineage>
        <taxon>Bacteria</taxon>
        <taxon>Pseudomonadati</taxon>
        <taxon>Planctomycetota</taxon>
        <taxon>Planctomycetia</taxon>
        <taxon>Pirellulales</taxon>
        <taxon>Pirellulaceae</taxon>
        <taxon>Roseimaritima</taxon>
    </lineage>
</organism>
<proteinExistence type="predicted"/>
<dbReference type="Proteomes" id="UP000320672">
    <property type="component" value="Chromosome"/>
</dbReference>
<dbReference type="AlphaFoldDB" id="A0A517MDC5"/>